<dbReference type="InterPro" id="IPR047258">
    <property type="entry name" value="C2C_MCTP_PRT_plant"/>
</dbReference>
<organism evidence="10 11">
    <name type="scientific">Hevea brasiliensis</name>
    <name type="common">Para rubber tree</name>
    <name type="synonym">Siphonia brasiliensis</name>
    <dbReference type="NCBI Taxonomy" id="3981"/>
    <lineage>
        <taxon>Eukaryota</taxon>
        <taxon>Viridiplantae</taxon>
        <taxon>Streptophyta</taxon>
        <taxon>Embryophyta</taxon>
        <taxon>Tracheophyta</taxon>
        <taxon>Spermatophyta</taxon>
        <taxon>Magnoliopsida</taxon>
        <taxon>eudicotyledons</taxon>
        <taxon>Gunneridae</taxon>
        <taxon>Pentapetalae</taxon>
        <taxon>rosids</taxon>
        <taxon>fabids</taxon>
        <taxon>Malpighiales</taxon>
        <taxon>Euphorbiaceae</taxon>
        <taxon>Crotonoideae</taxon>
        <taxon>Micrandreae</taxon>
        <taxon>Hevea</taxon>
    </lineage>
</organism>
<dbReference type="Gene3D" id="2.60.40.150">
    <property type="entry name" value="C2 domain"/>
    <property type="match status" value="3"/>
</dbReference>
<evidence type="ECO:0000256" key="6">
    <source>
        <dbReference type="ARBA" id="ARBA00022989"/>
    </source>
</evidence>
<evidence type="ECO:0000256" key="1">
    <source>
        <dbReference type="ARBA" id="ARBA00004141"/>
    </source>
</evidence>
<keyword evidence="11" id="KW-1185">Reference proteome</keyword>
<gene>
    <name evidence="10" type="ORF">GH714_015756</name>
</gene>
<proteinExistence type="inferred from homology"/>
<comment type="subcellular location">
    <subcellularLocation>
        <location evidence="1">Membrane</location>
        <topology evidence="1">Multi-pass membrane protein</topology>
    </subcellularLocation>
</comment>
<evidence type="ECO:0000256" key="3">
    <source>
        <dbReference type="ARBA" id="ARBA00022692"/>
    </source>
</evidence>
<keyword evidence="7 8" id="KW-0472">Membrane</keyword>
<sequence length="713" mass="81103">MPLIEDSSVKEIKPNIDGGIATSNNKLTLVEQLNFLYVRIVGCSNLPGNKLTGTCDPFIELKIGNYKGTTKCIQNTSNPVWNQVFAFSKDRLQAHTLEIFVRDKALVNDEIIGLISFAISDVPTRLPWDSPWHHNGNQADDAFSVAWHSDAANVRGESAANTRPKIYYSPRLWYVRVKVIEAKDLVPSDRTRNPEVYVKVVLGNVVLRTKISSNKGANPSWNEELMFVAAEPFEDTLVLSVEDKLGDNMEECLGKCVIPLHKLDRRLLPPPVADKWVNLERNVVVDEERKEMKFACKLHLNAFLDGVYHVFDEPAQYSSDLKAASPKLKPEEIGLLKLGILKAEGLVPMKSKDGFETTDAYCLAKYGPKWARTSTIAGSLAPKWHEQYKWEVYDPCTVITIGVFDNCNLLGGGSKRDSIIGKVRIRLSTLETDRIYAHSYPLLALRPDGMKKMGELQLVVRFSCISMVNLLLTYTQALLPKTEYVSPLSVHQLNTLRHQAVYLICSRLSRTDPPLRKEVVEYFLDTRARMWSIRKGKANLERVMRCLSVFPAVWIWFDGIRQWKNTVTTVSIWFLFILLINFPEAILPNFFFYLAFAGVRNYRTRPTHPPNIDTILSHVEDASSDDWDEEFDAFPSSKPGEIIRKRYDRLRSIAGRLTEIIGHLAAQLEGLYSLLTWRDPRATPMFVVFCLITGLVLYLVPFRCCLLLLELMR</sequence>
<comment type="similarity">
    <text evidence="2">Belongs to the MCTP family.</text>
</comment>
<dbReference type="EMBL" id="JAAGAX010000003">
    <property type="protein sequence ID" value="KAF2319428.1"/>
    <property type="molecule type" value="Genomic_DNA"/>
</dbReference>
<dbReference type="CDD" id="cd04019">
    <property type="entry name" value="C2C_MCTP_PRT_plant"/>
    <property type="match status" value="1"/>
</dbReference>
<dbReference type="GO" id="GO:0016020">
    <property type="term" value="C:membrane"/>
    <property type="evidence" value="ECO:0007669"/>
    <property type="project" value="UniProtKB-SubCell"/>
</dbReference>
<dbReference type="PANTHER" id="PTHR31425:SF23">
    <property type="entry name" value="C2 DOMAIN-CONTAINING PROTEIN"/>
    <property type="match status" value="1"/>
</dbReference>
<evidence type="ECO:0000259" key="9">
    <source>
        <dbReference type="PROSITE" id="PS50004"/>
    </source>
</evidence>
<dbReference type="SUPFAM" id="SSF49562">
    <property type="entry name" value="C2 domain (Calcium/lipid-binding domain, CaLB)"/>
    <property type="match status" value="3"/>
</dbReference>
<evidence type="ECO:0000256" key="8">
    <source>
        <dbReference type="SAM" id="Phobius"/>
    </source>
</evidence>
<dbReference type="InterPro" id="IPR047255">
    <property type="entry name" value="C2D_MCTP_PRT_plant"/>
</dbReference>
<feature type="transmembrane region" description="Helical" evidence="8">
    <location>
        <begin position="572"/>
        <end position="596"/>
    </location>
</feature>
<evidence type="ECO:0000256" key="4">
    <source>
        <dbReference type="ARBA" id="ARBA00022737"/>
    </source>
</evidence>
<comment type="caution">
    <text evidence="10">The sequence shown here is derived from an EMBL/GenBank/DDBJ whole genome shotgun (WGS) entry which is preliminary data.</text>
</comment>
<feature type="domain" description="C2" evidence="9">
    <location>
        <begin position="317"/>
        <end position="440"/>
    </location>
</feature>
<feature type="domain" description="C2" evidence="9">
    <location>
        <begin position="16"/>
        <end position="133"/>
    </location>
</feature>
<dbReference type="AlphaFoldDB" id="A0A6A6N4B0"/>
<accession>A0A6A6N4B0</accession>
<dbReference type="SMART" id="SM00239">
    <property type="entry name" value="C2"/>
    <property type="match status" value="3"/>
</dbReference>
<feature type="domain" description="C2" evidence="9">
    <location>
        <begin position="154"/>
        <end position="277"/>
    </location>
</feature>
<evidence type="ECO:0000256" key="7">
    <source>
        <dbReference type="ARBA" id="ARBA00023136"/>
    </source>
</evidence>
<dbReference type="FunFam" id="2.60.40.150:FF:000090">
    <property type="entry name" value="C2 domain-containing protein"/>
    <property type="match status" value="1"/>
</dbReference>
<keyword evidence="3 8" id="KW-0812">Transmembrane</keyword>
<feature type="transmembrane region" description="Helical" evidence="8">
    <location>
        <begin position="653"/>
        <end position="674"/>
    </location>
</feature>
<dbReference type="CDD" id="cd08379">
    <property type="entry name" value="C2D_MCTP_PRT_plant"/>
    <property type="match status" value="1"/>
</dbReference>
<dbReference type="InterPro" id="IPR035892">
    <property type="entry name" value="C2_domain_sf"/>
</dbReference>
<dbReference type="InterPro" id="IPR000008">
    <property type="entry name" value="C2_dom"/>
</dbReference>
<dbReference type="InterPro" id="IPR047259">
    <property type="entry name" value="QUIRKY-like"/>
</dbReference>
<evidence type="ECO:0000313" key="11">
    <source>
        <dbReference type="Proteomes" id="UP000467840"/>
    </source>
</evidence>
<name>A0A6A6N4B0_HEVBR</name>
<evidence type="ECO:0000256" key="5">
    <source>
        <dbReference type="ARBA" id="ARBA00022837"/>
    </source>
</evidence>
<dbReference type="FunFam" id="2.60.40.150:FF:000119">
    <property type="entry name" value="C2 domain-containing protein"/>
    <property type="match status" value="1"/>
</dbReference>
<dbReference type="PROSITE" id="PS50004">
    <property type="entry name" value="C2"/>
    <property type="match status" value="3"/>
</dbReference>
<dbReference type="InterPro" id="IPR013583">
    <property type="entry name" value="MCTP_C"/>
</dbReference>
<dbReference type="Pfam" id="PF00168">
    <property type="entry name" value="C2"/>
    <property type="match status" value="3"/>
</dbReference>
<keyword evidence="4" id="KW-0677">Repeat</keyword>
<evidence type="ECO:0000313" key="10">
    <source>
        <dbReference type="EMBL" id="KAF2319428.1"/>
    </source>
</evidence>
<dbReference type="Pfam" id="PF08372">
    <property type="entry name" value="PRT_C"/>
    <property type="match status" value="1"/>
</dbReference>
<keyword evidence="5" id="KW-0106">Calcium</keyword>
<protein>
    <recommendedName>
        <fullName evidence="9">C2 domain-containing protein</fullName>
    </recommendedName>
</protein>
<keyword evidence="6 8" id="KW-1133">Transmembrane helix</keyword>
<reference evidence="10 11" key="1">
    <citation type="journal article" date="2020" name="Mol. Plant">
        <title>The Chromosome-Based Rubber Tree Genome Provides New Insights into Spurge Genome Evolution and Rubber Biosynthesis.</title>
        <authorList>
            <person name="Liu J."/>
            <person name="Shi C."/>
            <person name="Shi C.C."/>
            <person name="Li W."/>
            <person name="Zhang Q.J."/>
            <person name="Zhang Y."/>
            <person name="Li K."/>
            <person name="Lu H.F."/>
            <person name="Shi C."/>
            <person name="Zhu S.T."/>
            <person name="Xiao Z.Y."/>
            <person name="Nan H."/>
            <person name="Yue Y."/>
            <person name="Zhu X.G."/>
            <person name="Wu Y."/>
            <person name="Hong X.N."/>
            <person name="Fan G.Y."/>
            <person name="Tong Y."/>
            <person name="Zhang D."/>
            <person name="Mao C.L."/>
            <person name="Liu Y.L."/>
            <person name="Hao S.J."/>
            <person name="Liu W.Q."/>
            <person name="Lv M.Q."/>
            <person name="Zhang H.B."/>
            <person name="Liu Y."/>
            <person name="Hu-Tang G.R."/>
            <person name="Wang J.P."/>
            <person name="Wang J.H."/>
            <person name="Sun Y.H."/>
            <person name="Ni S.B."/>
            <person name="Chen W.B."/>
            <person name="Zhang X.C."/>
            <person name="Jiao Y.N."/>
            <person name="Eichler E.E."/>
            <person name="Li G.H."/>
            <person name="Liu X."/>
            <person name="Gao L.Z."/>
        </authorList>
    </citation>
    <scope>NUCLEOTIDE SEQUENCE [LARGE SCALE GENOMIC DNA]</scope>
    <source>
        <strain evidence="11">cv. GT1</strain>
        <tissue evidence="10">Leaf</tissue>
    </source>
</reference>
<feature type="transmembrane region" description="Helical" evidence="8">
    <location>
        <begin position="686"/>
        <end position="709"/>
    </location>
</feature>
<dbReference type="Proteomes" id="UP000467840">
    <property type="component" value="Chromosome 10"/>
</dbReference>
<dbReference type="PANTHER" id="PTHR31425">
    <property type="entry name" value="PHOSPHORIBOSYLANTHRANILATE TRANSFERASE ISOFORM 1"/>
    <property type="match status" value="1"/>
</dbReference>
<evidence type="ECO:0000256" key="2">
    <source>
        <dbReference type="ARBA" id="ARBA00007923"/>
    </source>
</evidence>